<feature type="transmembrane region" description="Helical" evidence="2">
    <location>
        <begin position="55"/>
        <end position="72"/>
    </location>
</feature>
<feature type="transmembrane region" description="Helical" evidence="2">
    <location>
        <begin position="29"/>
        <end position="49"/>
    </location>
</feature>
<evidence type="ECO:0000256" key="1">
    <source>
        <dbReference type="ARBA" id="ARBA00005801"/>
    </source>
</evidence>
<feature type="domain" description="Prepilin type IV endopeptidase peptidase" evidence="3">
    <location>
        <begin position="10"/>
        <end position="113"/>
    </location>
</feature>
<dbReference type="PANTHER" id="PTHR30487">
    <property type="entry name" value="TYPE 4 PREPILIN-LIKE PROTEINS LEADER PEPTIDE-PROCESSING ENZYME"/>
    <property type="match status" value="1"/>
</dbReference>
<dbReference type="Gene3D" id="1.20.120.1220">
    <property type="match status" value="1"/>
</dbReference>
<sequence length="156" mass="17092">MNMLSYFLVLLFIFGLLTVAYIDFRRKIILDEVLILLLSAGLLYTGIFGNTWSESLLGAVTGSGLLGLLYLMSRGGMGLGDVKFAGVLGIWTGFPGIVVNLYLAFFLGGTVALLLCALHKADRKTRLPFGPCLCAGAVLSFFFSSRILDWYWSLFL</sequence>
<evidence type="ECO:0000313" key="4">
    <source>
        <dbReference type="EMBL" id="SDC61431.1"/>
    </source>
</evidence>
<dbReference type="Pfam" id="PF01478">
    <property type="entry name" value="Peptidase_A24"/>
    <property type="match status" value="1"/>
</dbReference>
<keyword evidence="4" id="KW-0378">Hydrolase</keyword>
<dbReference type="EMBL" id="FMYW01000011">
    <property type="protein sequence ID" value="SDC61431.1"/>
    <property type="molecule type" value="Genomic_DNA"/>
</dbReference>
<reference evidence="5" key="1">
    <citation type="submission" date="2016-10" db="EMBL/GenBank/DDBJ databases">
        <authorList>
            <person name="Varghese N."/>
            <person name="Submissions S."/>
        </authorList>
    </citation>
    <scope>NUCLEOTIDE SEQUENCE [LARGE SCALE GENOMIC DNA]</scope>
    <source>
        <strain evidence="5">DSM 11005</strain>
    </source>
</reference>
<keyword evidence="2" id="KW-1133">Transmembrane helix</keyword>
<keyword evidence="2" id="KW-0812">Transmembrane</keyword>
<dbReference type="PANTHER" id="PTHR30487:SF0">
    <property type="entry name" value="PREPILIN LEADER PEPTIDASE_N-METHYLTRANSFERASE-RELATED"/>
    <property type="match status" value="1"/>
</dbReference>
<dbReference type="AlphaFoldDB" id="A0A1G6N156"/>
<feature type="transmembrane region" description="Helical" evidence="2">
    <location>
        <begin position="127"/>
        <end position="148"/>
    </location>
</feature>
<comment type="similarity">
    <text evidence="1">Belongs to the peptidase A24 family.</text>
</comment>
<evidence type="ECO:0000256" key="2">
    <source>
        <dbReference type="SAM" id="Phobius"/>
    </source>
</evidence>
<accession>A0A1G6N156</accession>
<evidence type="ECO:0000313" key="5">
    <source>
        <dbReference type="Proteomes" id="UP000198943"/>
    </source>
</evidence>
<dbReference type="InterPro" id="IPR000045">
    <property type="entry name" value="Prepilin_IV_endopep_pep"/>
</dbReference>
<dbReference type="GO" id="GO:0006465">
    <property type="term" value="P:signal peptide processing"/>
    <property type="evidence" value="ECO:0007669"/>
    <property type="project" value="TreeGrafter"/>
</dbReference>
<proteinExistence type="inferred from homology"/>
<gene>
    <name evidence="4" type="ORF">SAMN04487864_11175</name>
</gene>
<protein>
    <submittedName>
        <fullName evidence="4">Flp pilus assembly protein, protease CpaA</fullName>
    </submittedName>
</protein>
<dbReference type="GO" id="GO:0005886">
    <property type="term" value="C:plasma membrane"/>
    <property type="evidence" value="ECO:0007669"/>
    <property type="project" value="TreeGrafter"/>
</dbReference>
<dbReference type="Proteomes" id="UP000198943">
    <property type="component" value="Unassembled WGS sequence"/>
</dbReference>
<dbReference type="RefSeq" id="WP_176760497.1">
    <property type="nucleotide sequence ID" value="NZ_FMYW01000011.1"/>
</dbReference>
<feature type="transmembrane region" description="Helical" evidence="2">
    <location>
        <begin position="6"/>
        <end position="22"/>
    </location>
</feature>
<name>A0A1G6N156_9FIRM</name>
<evidence type="ECO:0000259" key="3">
    <source>
        <dbReference type="Pfam" id="PF01478"/>
    </source>
</evidence>
<keyword evidence="5" id="KW-1185">Reference proteome</keyword>
<keyword evidence="4" id="KW-0645">Protease</keyword>
<organism evidence="4 5">
    <name type="scientific">Succiniclasticum ruminis</name>
    <dbReference type="NCBI Taxonomy" id="40841"/>
    <lineage>
        <taxon>Bacteria</taxon>
        <taxon>Bacillati</taxon>
        <taxon>Bacillota</taxon>
        <taxon>Negativicutes</taxon>
        <taxon>Acidaminococcales</taxon>
        <taxon>Acidaminococcaceae</taxon>
        <taxon>Succiniclasticum</taxon>
    </lineage>
</organism>
<dbReference type="GO" id="GO:0004190">
    <property type="term" value="F:aspartic-type endopeptidase activity"/>
    <property type="evidence" value="ECO:0007669"/>
    <property type="project" value="InterPro"/>
</dbReference>
<keyword evidence="2" id="KW-0472">Membrane</keyword>
<dbReference type="InterPro" id="IPR050882">
    <property type="entry name" value="Prepilin_peptidase/N-MTase"/>
</dbReference>